<dbReference type="GO" id="GO:0010041">
    <property type="term" value="P:response to iron(III) ion"/>
    <property type="evidence" value="ECO:0007669"/>
    <property type="project" value="TreeGrafter"/>
</dbReference>
<feature type="transmembrane region" description="Helical" evidence="8">
    <location>
        <begin position="249"/>
        <end position="269"/>
    </location>
</feature>
<dbReference type="EMBL" id="LGCM01000035">
    <property type="protein sequence ID" value="KPL81744.1"/>
    <property type="molecule type" value="Genomic_DNA"/>
</dbReference>
<feature type="transmembrane region" description="Helical" evidence="8">
    <location>
        <begin position="306"/>
        <end position="325"/>
    </location>
</feature>
<dbReference type="GO" id="GO:0016763">
    <property type="term" value="F:pentosyltransferase activity"/>
    <property type="evidence" value="ECO:0007669"/>
    <property type="project" value="TreeGrafter"/>
</dbReference>
<dbReference type="InterPro" id="IPR050297">
    <property type="entry name" value="LipidA_mod_glycosyltrf_83"/>
</dbReference>
<keyword evidence="3" id="KW-0328">Glycosyltransferase</keyword>
<comment type="subcellular location">
    <subcellularLocation>
        <location evidence="1">Cell membrane</location>
        <topology evidence="1">Multi-pass membrane protein</topology>
    </subcellularLocation>
</comment>
<evidence type="ECO:0000256" key="8">
    <source>
        <dbReference type="SAM" id="Phobius"/>
    </source>
</evidence>
<name>A0A0P6XN19_9CHLR</name>
<keyword evidence="11" id="KW-1185">Reference proteome</keyword>
<dbReference type="Pfam" id="PF13231">
    <property type="entry name" value="PMT_2"/>
    <property type="match status" value="1"/>
</dbReference>
<dbReference type="AlphaFoldDB" id="A0A0P6XN19"/>
<evidence type="ECO:0000256" key="2">
    <source>
        <dbReference type="ARBA" id="ARBA00022475"/>
    </source>
</evidence>
<dbReference type="GO" id="GO:0005886">
    <property type="term" value="C:plasma membrane"/>
    <property type="evidence" value="ECO:0007669"/>
    <property type="project" value="UniProtKB-SubCell"/>
</dbReference>
<evidence type="ECO:0000256" key="7">
    <source>
        <dbReference type="ARBA" id="ARBA00023136"/>
    </source>
</evidence>
<dbReference type="PANTHER" id="PTHR33908">
    <property type="entry name" value="MANNOSYLTRANSFERASE YKCB-RELATED"/>
    <property type="match status" value="1"/>
</dbReference>
<accession>A0A0P6XN19</accession>
<feature type="transmembrane region" description="Helical" evidence="8">
    <location>
        <begin position="163"/>
        <end position="183"/>
    </location>
</feature>
<sequence length="487" mass="54271">MILGLELAAGLVLRLLFAQTRSIQYDDAFTILLAEQPLANIVAGTAADTMPPLFYFMLHFWGMVSREMLWLRLLPTLLNLGSLVFLYLLMRDLVGRRAALWSVGLAAMSPLQIFHAQDVRMYALLAFCQIGYLWFFIRIWQHWQAHQRVLGWAGAGLVGMGTAAMYSHNLAIFGLAAPSLFLLVRRDWRLLLRLTALQLVVGLLATPWLWMIPGQVEKIQRAFWTPRPGLIEILQTLILFNASLPLPGWQMAAAAVISLQIAALLVLELARSKGEGAERGFLIAACLTPPVVMFLVSYVMRPIFVTRGFLISGLLYCGLCGWVIARGWPKGASAILVGLTGAAVIISLPYQMTYASFPRSPFREATAWLREQAPAGAVIVHDNKLSFFPSRVYDPTLPQKFLADEPGSHNDTLAYATQNAMNLMPEAAVETAVGDADDVFYVTFALVEAEYQTAGAAHPSLAWLEEQYQEVQQIRFNDLIIRRYQKP</sequence>
<protein>
    <recommendedName>
        <fullName evidence="9">Glycosyltransferase RgtA/B/C/D-like domain-containing protein</fullName>
    </recommendedName>
</protein>
<keyword evidence="7 8" id="KW-0472">Membrane</keyword>
<evidence type="ECO:0000256" key="1">
    <source>
        <dbReference type="ARBA" id="ARBA00004651"/>
    </source>
</evidence>
<feature type="domain" description="Glycosyltransferase RgtA/B/C/D-like" evidence="9">
    <location>
        <begin position="51"/>
        <end position="208"/>
    </location>
</feature>
<feature type="transmembrane region" description="Helical" evidence="8">
    <location>
        <begin position="281"/>
        <end position="300"/>
    </location>
</feature>
<keyword evidence="4" id="KW-0808">Transferase</keyword>
<evidence type="ECO:0000313" key="10">
    <source>
        <dbReference type="EMBL" id="KPL81744.1"/>
    </source>
</evidence>
<evidence type="ECO:0000259" key="9">
    <source>
        <dbReference type="Pfam" id="PF13231"/>
    </source>
</evidence>
<feature type="transmembrane region" description="Helical" evidence="8">
    <location>
        <begin position="70"/>
        <end position="90"/>
    </location>
</feature>
<dbReference type="PANTHER" id="PTHR33908:SF3">
    <property type="entry name" value="UNDECAPRENYL PHOSPHATE-ALPHA-4-AMINO-4-DEOXY-L-ARABINOSE ARABINOSYL TRANSFERASE"/>
    <property type="match status" value="1"/>
</dbReference>
<evidence type="ECO:0000256" key="5">
    <source>
        <dbReference type="ARBA" id="ARBA00022692"/>
    </source>
</evidence>
<comment type="caution">
    <text evidence="10">The sequence shown here is derived from an EMBL/GenBank/DDBJ whole genome shotgun (WGS) entry which is preliminary data.</text>
</comment>
<evidence type="ECO:0000256" key="6">
    <source>
        <dbReference type="ARBA" id="ARBA00022989"/>
    </source>
</evidence>
<keyword evidence="6 8" id="KW-1133">Transmembrane helix</keyword>
<evidence type="ECO:0000256" key="4">
    <source>
        <dbReference type="ARBA" id="ARBA00022679"/>
    </source>
</evidence>
<gene>
    <name evidence="10" type="ORF">ADN01_09090</name>
</gene>
<dbReference type="Proteomes" id="UP000050501">
    <property type="component" value="Unassembled WGS sequence"/>
</dbReference>
<organism evidence="10 11">
    <name type="scientific">Levilinea saccharolytica</name>
    <dbReference type="NCBI Taxonomy" id="229921"/>
    <lineage>
        <taxon>Bacteria</taxon>
        <taxon>Bacillati</taxon>
        <taxon>Chloroflexota</taxon>
        <taxon>Anaerolineae</taxon>
        <taxon>Anaerolineales</taxon>
        <taxon>Anaerolineaceae</taxon>
        <taxon>Levilinea</taxon>
    </lineage>
</organism>
<keyword evidence="2" id="KW-1003">Cell membrane</keyword>
<dbReference type="InterPro" id="IPR038731">
    <property type="entry name" value="RgtA/B/C-like"/>
</dbReference>
<reference evidence="10 11" key="1">
    <citation type="submission" date="2015-07" db="EMBL/GenBank/DDBJ databases">
        <title>Genome sequence of Levilinea saccharolytica DSM 16555.</title>
        <authorList>
            <person name="Hemp J."/>
            <person name="Ward L.M."/>
            <person name="Pace L.A."/>
            <person name="Fischer W.W."/>
        </authorList>
    </citation>
    <scope>NUCLEOTIDE SEQUENCE [LARGE SCALE GENOMIC DNA]</scope>
    <source>
        <strain evidence="10 11">KIBI-1</strain>
    </source>
</reference>
<feature type="transmembrane region" description="Helical" evidence="8">
    <location>
        <begin position="190"/>
        <end position="210"/>
    </location>
</feature>
<proteinExistence type="predicted"/>
<evidence type="ECO:0000313" key="11">
    <source>
        <dbReference type="Proteomes" id="UP000050501"/>
    </source>
</evidence>
<dbReference type="GO" id="GO:0009103">
    <property type="term" value="P:lipopolysaccharide biosynthetic process"/>
    <property type="evidence" value="ECO:0007669"/>
    <property type="project" value="UniProtKB-ARBA"/>
</dbReference>
<feature type="transmembrane region" description="Helical" evidence="8">
    <location>
        <begin position="121"/>
        <end position="143"/>
    </location>
</feature>
<keyword evidence="5 8" id="KW-0812">Transmembrane</keyword>
<evidence type="ECO:0000256" key="3">
    <source>
        <dbReference type="ARBA" id="ARBA00022676"/>
    </source>
</evidence>
<dbReference type="STRING" id="229921.ADN01_09090"/>
<feature type="transmembrane region" description="Helical" evidence="8">
    <location>
        <begin position="332"/>
        <end position="350"/>
    </location>
</feature>